<gene>
    <name evidence="1" type="ORF">GCM10022416_18210</name>
</gene>
<accession>A0ABP7YGN8</accession>
<dbReference type="RefSeq" id="WP_345019374.1">
    <property type="nucleotide sequence ID" value="NZ_BAABDO010000018.1"/>
</dbReference>
<dbReference type="Proteomes" id="UP001500266">
    <property type="component" value="Unassembled WGS sequence"/>
</dbReference>
<protein>
    <submittedName>
        <fullName evidence="1">Uncharacterized protein</fullName>
    </submittedName>
</protein>
<comment type="caution">
    <text evidence="1">The sequence shown here is derived from an EMBL/GenBank/DDBJ whole genome shotgun (WGS) entry which is preliminary data.</text>
</comment>
<name>A0ABP7YGN8_9ACTN</name>
<keyword evidence="2" id="KW-1185">Reference proteome</keyword>
<reference evidence="2" key="1">
    <citation type="journal article" date="2019" name="Int. J. Syst. Evol. Microbiol.">
        <title>The Global Catalogue of Microorganisms (GCM) 10K type strain sequencing project: providing services to taxonomists for standard genome sequencing and annotation.</title>
        <authorList>
            <consortium name="The Broad Institute Genomics Platform"/>
            <consortium name="The Broad Institute Genome Sequencing Center for Infectious Disease"/>
            <person name="Wu L."/>
            <person name="Ma J."/>
        </authorList>
    </citation>
    <scope>NUCLEOTIDE SEQUENCE [LARGE SCALE GENOMIC DNA]</scope>
    <source>
        <strain evidence="2">JCM 17316</strain>
    </source>
</reference>
<dbReference type="EMBL" id="BAABDO010000018">
    <property type="protein sequence ID" value="GAA4135543.1"/>
    <property type="molecule type" value="Genomic_DNA"/>
</dbReference>
<evidence type="ECO:0000313" key="2">
    <source>
        <dbReference type="Proteomes" id="UP001500266"/>
    </source>
</evidence>
<evidence type="ECO:0000313" key="1">
    <source>
        <dbReference type="EMBL" id="GAA4135543.1"/>
    </source>
</evidence>
<dbReference type="SUPFAM" id="SSF50969">
    <property type="entry name" value="YVTN repeat-like/Quinoprotein amine dehydrogenase"/>
    <property type="match status" value="1"/>
</dbReference>
<dbReference type="InterPro" id="IPR011044">
    <property type="entry name" value="Quino_amine_DH_bsu"/>
</dbReference>
<organism evidence="1 2">
    <name type="scientific">Actinomadura keratinilytica</name>
    <dbReference type="NCBI Taxonomy" id="547461"/>
    <lineage>
        <taxon>Bacteria</taxon>
        <taxon>Bacillati</taxon>
        <taxon>Actinomycetota</taxon>
        <taxon>Actinomycetes</taxon>
        <taxon>Streptosporangiales</taxon>
        <taxon>Thermomonosporaceae</taxon>
        <taxon>Actinomadura</taxon>
    </lineage>
</organism>
<sequence>MTDLRLVAADHVAGAVHVVEPRTGRPLARLDGRHLAEHAGFLHLPGGRLAFADELAGELVLLDPFAAGTGGPLVAATAPVAVPAEHLAADPTGRYLAVTTGCGRSWEPWSDLLTVVDLAAADRPRSVRVRTRVGEPGVALLADRAGDPLVVLRHRMPGSLDFYRLRELLEAPPGCPPVEPFARLPLPDDGHGDAVDPVTGRVFAATGGGVHRARFDGSAPRAERPLPWDTPEHTGGRGFYLRLDSARRTLWSTVRGGPGEPGRWPEWTNDAWWHRLDGAAAGRVPLGPGLVFRLAFCADRAVFTRIHPDGDEVIIVDAKDPAVLARVPLPPMDRAPRRGATPWDGVQRRAVAASPAASLVAVTRGGHGQIHLLDASGAAQPRTLDLPTSFEEGGHMALVAPDDGSAGDPVGR</sequence>
<proteinExistence type="predicted"/>